<evidence type="ECO:0000256" key="4">
    <source>
        <dbReference type="ARBA" id="ARBA00023163"/>
    </source>
</evidence>
<dbReference type="InterPro" id="IPR046347">
    <property type="entry name" value="bZIP_sf"/>
</dbReference>
<dbReference type="InterPro" id="IPR045314">
    <property type="entry name" value="bZIP_plant_GBF1"/>
</dbReference>
<feature type="domain" description="BZIP" evidence="7">
    <location>
        <begin position="73"/>
        <end position="136"/>
    </location>
</feature>
<comment type="caution">
    <text evidence="8">The sequence shown here is derived from an EMBL/GenBank/DDBJ whole genome shotgun (WGS) entry which is preliminary data.</text>
</comment>
<dbReference type="EMBL" id="CACTIH010007445">
    <property type="protein sequence ID" value="CAA3013634.1"/>
    <property type="molecule type" value="Genomic_DNA"/>
</dbReference>
<evidence type="ECO:0000256" key="2">
    <source>
        <dbReference type="ARBA" id="ARBA00023015"/>
    </source>
</evidence>
<dbReference type="PROSITE" id="PS50217">
    <property type="entry name" value="BZIP"/>
    <property type="match status" value="1"/>
</dbReference>
<dbReference type="OrthoDB" id="551672at2759"/>
<dbReference type="AlphaFoldDB" id="A0A8S0U4G7"/>
<evidence type="ECO:0000256" key="1">
    <source>
        <dbReference type="ARBA" id="ARBA00004123"/>
    </source>
</evidence>
<keyword evidence="4" id="KW-0804">Transcription</keyword>
<comment type="subcellular location">
    <subcellularLocation>
        <location evidence="1">Nucleus</location>
    </subcellularLocation>
</comment>
<dbReference type="SUPFAM" id="SSF57959">
    <property type="entry name" value="Leucine zipper domain"/>
    <property type="match status" value="1"/>
</dbReference>
<sequence>MQPNELTQLDSLLSSDLNQYPSHFGLIHNNTPAYQFNRFSNLYQLPPVQEFNPQSTCNWTSDEADEHQVRVINERKRRRMISNRESARRSRIRKQKQLDELWSQVVLLRNVNHQLIDKLNRVSESRDQAVQENSQLKEEASELRQVITYMQPQSPCRNLIIDFDDHE</sequence>
<evidence type="ECO:0000313" key="8">
    <source>
        <dbReference type="EMBL" id="CAA3013634.1"/>
    </source>
</evidence>
<evidence type="ECO:0000256" key="3">
    <source>
        <dbReference type="ARBA" id="ARBA00023125"/>
    </source>
</evidence>
<dbReference type="Pfam" id="PF00170">
    <property type="entry name" value="bZIP_1"/>
    <property type="match status" value="1"/>
</dbReference>
<dbReference type="PROSITE" id="PS00036">
    <property type="entry name" value="BZIP_BASIC"/>
    <property type="match status" value="1"/>
</dbReference>
<keyword evidence="3" id="KW-0238">DNA-binding</keyword>
<dbReference type="CDD" id="cd14702">
    <property type="entry name" value="bZIP_plant_GBF1"/>
    <property type="match status" value="1"/>
</dbReference>
<dbReference type="GO" id="GO:0046983">
    <property type="term" value="F:protein dimerization activity"/>
    <property type="evidence" value="ECO:0007669"/>
    <property type="project" value="UniProtKB-ARBA"/>
</dbReference>
<dbReference type="GO" id="GO:0003677">
    <property type="term" value="F:DNA binding"/>
    <property type="evidence" value="ECO:0007669"/>
    <property type="project" value="UniProtKB-KW"/>
</dbReference>
<dbReference type="InterPro" id="IPR004827">
    <property type="entry name" value="bZIP"/>
</dbReference>
<name>A0A8S0U4G7_OLEEU</name>
<dbReference type="PANTHER" id="PTHR46324">
    <property type="entry name" value="BASIC LEUCINE ZIPPER 43-RELATED"/>
    <property type="match status" value="1"/>
</dbReference>
<organism evidence="8 9">
    <name type="scientific">Olea europaea subsp. europaea</name>
    <dbReference type="NCBI Taxonomy" id="158383"/>
    <lineage>
        <taxon>Eukaryota</taxon>
        <taxon>Viridiplantae</taxon>
        <taxon>Streptophyta</taxon>
        <taxon>Embryophyta</taxon>
        <taxon>Tracheophyta</taxon>
        <taxon>Spermatophyta</taxon>
        <taxon>Magnoliopsida</taxon>
        <taxon>eudicotyledons</taxon>
        <taxon>Gunneridae</taxon>
        <taxon>Pentapetalae</taxon>
        <taxon>asterids</taxon>
        <taxon>lamiids</taxon>
        <taxon>Lamiales</taxon>
        <taxon>Oleaceae</taxon>
        <taxon>Oleeae</taxon>
        <taxon>Olea</taxon>
    </lineage>
</organism>
<dbReference type="GO" id="GO:0005634">
    <property type="term" value="C:nucleus"/>
    <property type="evidence" value="ECO:0007669"/>
    <property type="project" value="UniProtKB-SubCell"/>
</dbReference>
<evidence type="ECO:0000259" key="7">
    <source>
        <dbReference type="PROSITE" id="PS50217"/>
    </source>
</evidence>
<protein>
    <submittedName>
        <fullName evidence="8">Basic leucine zipper 43-like</fullName>
    </submittedName>
</protein>
<proteinExistence type="predicted"/>
<gene>
    <name evidence="8" type="ORF">OLEA9_A058242</name>
</gene>
<dbReference type="FunFam" id="1.20.5.170:FF:000020">
    <property type="entry name" value="BZIP transcription factor"/>
    <property type="match status" value="1"/>
</dbReference>
<keyword evidence="9" id="KW-1185">Reference proteome</keyword>
<dbReference type="Gramene" id="OE9A058242T1">
    <property type="protein sequence ID" value="OE9A058242C1"/>
    <property type="gene ID" value="OE9A058242"/>
</dbReference>
<dbReference type="PANTHER" id="PTHR46324:SF3">
    <property type="entry name" value="BASIC LEUCINE ZIPPER 43-RELATED"/>
    <property type="match status" value="1"/>
</dbReference>
<keyword evidence="5" id="KW-0539">Nucleus</keyword>
<evidence type="ECO:0000256" key="6">
    <source>
        <dbReference type="SAM" id="Coils"/>
    </source>
</evidence>
<dbReference type="GO" id="GO:0003700">
    <property type="term" value="F:DNA-binding transcription factor activity"/>
    <property type="evidence" value="ECO:0007669"/>
    <property type="project" value="InterPro"/>
</dbReference>
<accession>A0A8S0U4G7</accession>
<keyword evidence="2" id="KW-0805">Transcription regulation</keyword>
<keyword evidence="6" id="KW-0175">Coiled coil</keyword>
<dbReference type="Gene3D" id="1.20.5.170">
    <property type="match status" value="1"/>
</dbReference>
<dbReference type="Proteomes" id="UP000594638">
    <property type="component" value="Unassembled WGS sequence"/>
</dbReference>
<dbReference type="SMART" id="SM00338">
    <property type="entry name" value="BRLZ"/>
    <property type="match status" value="1"/>
</dbReference>
<evidence type="ECO:0000313" key="9">
    <source>
        <dbReference type="Proteomes" id="UP000594638"/>
    </source>
</evidence>
<feature type="coiled-coil region" evidence="6">
    <location>
        <begin position="119"/>
        <end position="146"/>
    </location>
</feature>
<dbReference type="InterPro" id="IPR044521">
    <property type="entry name" value="AtbZIP8/43"/>
</dbReference>
<reference evidence="8 9" key="1">
    <citation type="submission" date="2019-12" db="EMBL/GenBank/DDBJ databases">
        <authorList>
            <person name="Alioto T."/>
            <person name="Alioto T."/>
            <person name="Gomez Garrido J."/>
        </authorList>
    </citation>
    <scope>NUCLEOTIDE SEQUENCE [LARGE SCALE GENOMIC DNA]</scope>
</reference>
<evidence type="ECO:0000256" key="5">
    <source>
        <dbReference type="ARBA" id="ARBA00023242"/>
    </source>
</evidence>